<evidence type="ECO:0000313" key="3">
    <source>
        <dbReference type="Proteomes" id="UP001153709"/>
    </source>
</evidence>
<proteinExistence type="predicted"/>
<evidence type="ECO:0000313" key="2">
    <source>
        <dbReference type="EMBL" id="CAG9826783.1"/>
    </source>
</evidence>
<dbReference type="AlphaFoldDB" id="A0A9N9X6M2"/>
<feature type="compositionally biased region" description="Basic residues" evidence="1">
    <location>
        <begin position="286"/>
        <end position="301"/>
    </location>
</feature>
<dbReference type="OrthoDB" id="6754517at2759"/>
<name>A0A9N9X6M2_DIABA</name>
<keyword evidence="3" id="KW-1185">Reference proteome</keyword>
<sequence>MKIQSVPRLKSIRTKFLKKKKLQERTEKREDMLNVKKMESHYCRSSSQKLYLEPQWQSKQKLYELYSKDWCNYVEPFSIAYFSNYHEDMNLSLFKRNKDECHVCVAKRVGNATEAEYELHTLKKKKPHKRNQMTKLVPIIKHLFQKLDNKTLGARDFGETIENQIEQCENMKVVRSEVDQKYLFQIYVAVSIEEYSVDLINRSPGKLSHSQWLILANRILLLDTHCSLEEIEHVPESDDDSFDDSDYAPSDISGGAEYHVAVDFEATDNEMLQNKNKKTTREDRIRKRMRNNKSWKKHKRRELKENGKEYVLI</sequence>
<evidence type="ECO:0000256" key="1">
    <source>
        <dbReference type="SAM" id="MobiDB-lite"/>
    </source>
</evidence>
<dbReference type="Proteomes" id="UP001153709">
    <property type="component" value="Chromosome 1"/>
</dbReference>
<dbReference type="EMBL" id="OU898276">
    <property type="protein sequence ID" value="CAG9826783.1"/>
    <property type="molecule type" value="Genomic_DNA"/>
</dbReference>
<reference evidence="2" key="1">
    <citation type="submission" date="2022-01" db="EMBL/GenBank/DDBJ databases">
        <authorList>
            <person name="King R."/>
        </authorList>
    </citation>
    <scope>NUCLEOTIDE SEQUENCE</scope>
</reference>
<gene>
    <name evidence="2" type="ORF">DIABBA_LOCUS867</name>
</gene>
<accession>A0A9N9X6M2</accession>
<protein>
    <submittedName>
        <fullName evidence="2">Uncharacterized protein</fullName>
    </submittedName>
</protein>
<feature type="region of interest" description="Disordered" evidence="1">
    <location>
        <begin position="269"/>
        <end position="313"/>
    </location>
</feature>
<feature type="compositionally biased region" description="Basic and acidic residues" evidence="1">
    <location>
        <begin position="302"/>
        <end position="313"/>
    </location>
</feature>
<organism evidence="2 3">
    <name type="scientific">Diabrotica balteata</name>
    <name type="common">Banded cucumber beetle</name>
    <dbReference type="NCBI Taxonomy" id="107213"/>
    <lineage>
        <taxon>Eukaryota</taxon>
        <taxon>Metazoa</taxon>
        <taxon>Ecdysozoa</taxon>
        <taxon>Arthropoda</taxon>
        <taxon>Hexapoda</taxon>
        <taxon>Insecta</taxon>
        <taxon>Pterygota</taxon>
        <taxon>Neoptera</taxon>
        <taxon>Endopterygota</taxon>
        <taxon>Coleoptera</taxon>
        <taxon>Polyphaga</taxon>
        <taxon>Cucujiformia</taxon>
        <taxon>Chrysomeloidea</taxon>
        <taxon>Chrysomelidae</taxon>
        <taxon>Galerucinae</taxon>
        <taxon>Diabroticina</taxon>
        <taxon>Diabroticites</taxon>
        <taxon>Diabrotica</taxon>
    </lineage>
</organism>